<feature type="domain" description="Glycosyltransferase 2-like" evidence="1">
    <location>
        <begin position="10"/>
        <end position="126"/>
    </location>
</feature>
<evidence type="ECO:0000313" key="3">
    <source>
        <dbReference type="Proteomes" id="UP000621455"/>
    </source>
</evidence>
<dbReference type="PANTHER" id="PTHR43685:SF2">
    <property type="entry name" value="GLYCOSYLTRANSFERASE 2-LIKE DOMAIN-CONTAINING PROTEIN"/>
    <property type="match status" value="1"/>
</dbReference>
<name>A0ABX0N963_9BURK</name>
<dbReference type="CDD" id="cd00761">
    <property type="entry name" value="Glyco_tranf_GTA_type"/>
    <property type="match status" value="1"/>
</dbReference>
<organism evidence="2 3">
    <name type="scientific">Massilia frigida</name>
    <dbReference type="NCBI Taxonomy" id="2609281"/>
    <lineage>
        <taxon>Bacteria</taxon>
        <taxon>Pseudomonadati</taxon>
        <taxon>Pseudomonadota</taxon>
        <taxon>Betaproteobacteria</taxon>
        <taxon>Burkholderiales</taxon>
        <taxon>Oxalobacteraceae</taxon>
        <taxon>Telluria group</taxon>
        <taxon>Massilia</taxon>
    </lineage>
</organism>
<keyword evidence="3" id="KW-1185">Reference proteome</keyword>
<dbReference type="InterPro" id="IPR029044">
    <property type="entry name" value="Nucleotide-diphossugar_trans"/>
</dbReference>
<comment type="caution">
    <text evidence="2">The sequence shown here is derived from an EMBL/GenBank/DDBJ whole genome shotgun (WGS) entry which is preliminary data.</text>
</comment>
<accession>A0ABX0N963</accession>
<evidence type="ECO:0000259" key="1">
    <source>
        <dbReference type="Pfam" id="PF00535"/>
    </source>
</evidence>
<sequence length="625" mass="70065">MPSPTDPQVTVLMPTYGQSGFIRRALDSLLAQSMQDWEAILIDDGSPDDTAAIVAPFLLDARVRYRRLPHNTGLGNALNCALDLARAPLIACLPSDDVFYRDHLASLCAALHAHPGAVLAYAGVRHHYNREADGLIAGGALQLVQCMYRRSELRWTDRDELESDDLERLFWSRLRAQGAFTGTGRVTCDWTSHPAQRHKLMQEPAGGINPFRQHYRVREPLRFHTTVGNAIDEVAQYRAMRARPPTPPADDGLTILLAGELAYNADRVLALEEQGHTLHGLWMRAPYWYNTVGPLPFGHVREVRLSRWREALAQLRPHIIHAQLNWQAVPFCHELMLATPGVPFVWHFKEGPFICLEKGSWPQLIDLFELADGCIFSSPEMRDWFDTVLPGLSTSKPCHVLDGDLPKASWFGDVRTPLLSAAGDGELHTVVPGRPIGLHPHTVGELAAQGIHLHFYGDFTHGQWRQWIADARRLAPRHLHLHANVDQSRWVDEFSRYDAGWLHAFASTNQGELRRANWDDLNYPARMATLAAAGLPMIQRRNEGAIVATQSLSRTLGTGLFYDSIAHLGALLRDRPHMDALREQVWSQRALFTFDAHVPELVAFFRQVIAAAGSNRSRGERTATG</sequence>
<dbReference type="EMBL" id="WHJG01000002">
    <property type="protein sequence ID" value="NHZ78320.1"/>
    <property type="molecule type" value="Genomic_DNA"/>
</dbReference>
<dbReference type="Gene3D" id="3.90.550.10">
    <property type="entry name" value="Spore Coat Polysaccharide Biosynthesis Protein SpsA, Chain A"/>
    <property type="match status" value="1"/>
</dbReference>
<dbReference type="Proteomes" id="UP000621455">
    <property type="component" value="Unassembled WGS sequence"/>
</dbReference>
<dbReference type="InterPro" id="IPR050834">
    <property type="entry name" value="Glycosyltransf_2"/>
</dbReference>
<gene>
    <name evidence="2" type="ORF">F2P44_03330</name>
</gene>
<dbReference type="PANTHER" id="PTHR43685">
    <property type="entry name" value="GLYCOSYLTRANSFERASE"/>
    <property type="match status" value="1"/>
</dbReference>
<dbReference type="InterPro" id="IPR001173">
    <property type="entry name" value="Glyco_trans_2-like"/>
</dbReference>
<evidence type="ECO:0000313" key="2">
    <source>
        <dbReference type="EMBL" id="NHZ78320.1"/>
    </source>
</evidence>
<protein>
    <submittedName>
        <fullName evidence="2">Glycosyltransferase</fullName>
    </submittedName>
</protein>
<reference evidence="2 3" key="1">
    <citation type="submission" date="2019-10" db="EMBL/GenBank/DDBJ databases">
        <title>Taxonomy of Antarctic Massilia spp.: description of Massilia rubra sp. nov., Massilia aquatica sp. nov., Massilia mucilaginosa sp. nov., Massilia frigida sp. nov. isolated from streams, lakes and regoliths.</title>
        <authorList>
            <person name="Holochova P."/>
            <person name="Sedlacek I."/>
            <person name="Kralova S."/>
            <person name="Maslanova I."/>
            <person name="Busse H.-J."/>
            <person name="Stankova E."/>
            <person name="Vrbovska V."/>
            <person name="Kovarovic V."/>
            <person name="Bartak M."/>
            <person name="Svec P."/>
            <person name="Pantucek R."/>
        </authorList>
    </citation>
    <scope>NUCLEOTIDE SEQUENCE [LARGE SCALE GENOMIC DNA]</scope>
    <source>
        <strain evidence="2 3">CCM 8695</strain>
    </source>
</reference>
<dbReference type="Pfam" id="PF00535">
    <property type="entry name" value="Glycos_transf_2"/>
    <property type="match status" value="1"/>
</dbReference>
<proteinExistence type="predicted"/>
<dbReference type="SUPFAM" id="SSF53448">
    <property type="entry name" value="Nucleotide-diphospho-sugar transferases"/>
    <property type="match status" value="1"/>
</dbReference>